<keyword evidence="12" id="KW-0496">Mitochondrion</keyword>
<sequence length="225" mass="25798">MRNIAARSSHKECESRADVIVGLHIPHHPNRWQMAGFLNRGLCHSIFRFTRHLRVTTVPEIHHVTILPLNTVSTGFQHSDRLRYLQLQRKEIHSSTLRRMENASLLDEATYERLAEETLDLLADFFEDLGDQPFVPKDYDVTFANGVLTINMGEPLGTYVINKQTPNRQIWLSSPISGPKRYDWTGKKWVYSHDGICLHGLLTKEFSTTFKTQVDVLSVADVSDV</sequence>
<evidence type="ECO:0000256" key="3">
    <source>
        <dbReference type="ARBA" id="ARBA00013107"/>
    </source>
</evidence>
<evidence type="ECO:0000256" key="16">
    <source>
        <dbReference type="ARBA" id="ARBA00047990"/>
    </source>
</evidence>
<dbReference type="GO" id="GO:0006783">
    <property type="term" value="P:heme biosynthetic process"/>
    <property type="evidence" value="ECO:0007669"/>
    <property type="project" value="UniProtKB-KW"/>
</dbReference>
<evidence type="ECO:0000256" key="12">
    <source>
        <dbReference type="ARBA" id="ARBA00023128"/>
    </source>
</evidence>
<dbReference type="InterPro" id="IPR020895">
    <property type="entry name" value="Frataxin_CS"/>
</dbReference>
<dbReference type="Proteomes" id="UP000287033">
    <property type="component" value="Unassembled WGS sequence"/>
</dbReference>
<proteinExistence type="inferred from homology"/>
<accession>A0A401SBZ9</accession>
<evidence type="ECO:0000256" key="1">
    <source>
        <dbReference type="ARBA" id="ARBA00004173"/>
    </source>
</evidence>
<dbReference type="GO" id="GO:0004322">
    <property type="term" value="F:ferroxidase activity"/>
    <property type="evidence" value="ECO:0007669"/>
    <property type="project" value="UniProtKB-EC"/>
</dbReference>
<keyword evidence="11" id="KW-0406">Ion transport</keyword>
<comment type="function">
    <text evidence="14">Modulates the RNA-binding activity of ACO1. May be involved in the cytoplasmic iron-sulfur protein biogenesis. May contribute to oxidative stress resistance and overall cell survival.</text>
</comment>
<evidence type="ECO:0000256" key="2">
    <source>
        <dbReference type="ARBA" id="ARBA00008183"/>
    </source>
</evidence>
<keyword evidence="5" id="KW-0409">Iron storage</keyword>
<dbReference type="InterPro" id="IPR036524">
    <property type="entry name" value="Frataxin/CyaY_sf"/>
</dbReference>
<evidence type="ECO:0000256" key="7">
    <source>
        <dbReference type="ARBA" id="ARBA00022496"/>
    </source>
</evidence>
<keyword evidence="6" id="KW-0813">Transport</keyword>
<dbReference type="GO" id="GO:0008198">
    <property type="term" value="F:ferrous iron binding"/>
    <property type="evidence" value="ECO:0007669"/>
    <property type="project" value="TreeGrafter"/>
</dbReference>
<evidence type="ECO:0000256" key="11">
    <source>
        <dbReference type="ARBA" id="ARBA00023065"/>
    </source>
</evidence>
<organism evidence="17 18">
    <name type="scientific">Chiloscyllium punctatum</name>
    <name type="common">Brownbanded bambooshark</name>
    <name type="synonym">Hemiscyllium punctatum</name>
    <dbReference type="NCBI Taxonomy" id="137246"/>
    <lineage>
        <taxon>Eukaryota</taxon>
        <taxon>Metazoa</taxon>
        <taxon>Chordata</taxon>
        <taxon>Craniata</taxon>
        <taxon>Vertebrata</taxon>
        <taxon>Chondrichthyes</taxon>
        <taxon>Elasmobranchii</taxon>
        <taxon>Galeomorphii</taxon>
        <taxon>Galeoidea</taxon>
        <taxon>Orectolobiformes</taxon>
        <taxon>Hemiscylliidae</taxon>
        <taxon>Chiloscyllium</taxon>
    </lineage>
</organism>
<reference evidence="17 18" key="1">
    <citation type="journal article" date="2018" name="Nat. Ecol. Evol.">
        <title>Shark genomes provide insights into elasmobranch evolution and the origin of vertebrates.</title>
        <authorList>
            <person name="Hara Y"/>
            <person name="Yamaguchi K"/>
            <person name="Onimaru K"/>
            <person name="Kadota M"/>
            <person name="Koyanagi M"/>
            <person name="Keeley SD"/>
            <person name="Tatsumi K"/>
            <person name="Tanaka K"/>
            <person name="Motone F"/>
            <person name="Kageyama Y"/>
            <person name="Nozu R"/>
            <person name="Adachi N"/>
            <person name="Nishimura O"/>
            <person name="Nakagawa R"/>
            <person name="Tanegashima C"/>
            <person name="Kiyatake I"/>
            <person name="Matsumoto R"/>
            <person name="Murakumo K"/>
            <person name="Nishida K"/>
            <person name="Terakita A"/>
            <person name="Kuratani S"/>
            <person name="Sato K"/>
            <person name="Hyodo S Kuraku.S."/>
        </authorList>
    </citation>
    <scope>NUCLEOTIDE SEQUENCE [LARGE SCALE GENOMIC DNA]</scope>
</reference>
<evidence type="ECO:0000256" key="6">
    <source>
        <dbReference type="ARBA" id="ARBA00022448"/>
    </source>
</evidence>
<evidence type="ECO:0000256" key="4">
    <source>
        <dbReference type="ARBA" id="ARBA00014720"/>
    </source>
</evidence>
<dbReference type="Pfam" id="PF01491">
    <property type="entry name" value="Frataxin_Cyay"/>
    <property type="match status" value="1"/>
</dbReference>
<dbReference type="SMART" id="SM01219">
    <property type="entry name" value="Frataxin_Cyay"/>
    <property type="match status" value="1"/>
</dbReference>
<comment type="subunit">
    <text evidence="15">Interacts with ACO1. Interacts with ISCU (cytoplasmic form).</text>
</comment>
<dbReference type="GO" id="GO:0006826">
    <property type="term" value="P:iron ion transport"/>
    <property type="evidence" value="ECO:0007669"/>
    <property type="project" value="UniProtKB-KW"/>
</dbReference>
<dbReference type="PANTHER" id="PTHR16821:SF2">
    <property type="entry name" value="FRATAXIN, MITOCHONDRIAL"/>
    <property type="match status" value="1"/>
</dbReference>
<dbReference type="PROSITE" id="PS01344">
    <property type="entry name" value="FRATAXIN_1"/>
    <property type="match status" value="1"/>
</dbReference>
<gene>
    <name evidence="17" type="ORF">chiPu_0006362</name>
</gene>
<dbReference type="GO" id="GO:0016226">
    <property type="term" value="P:iron-sulfur cluster assembly"/>
    <property type="evidence" value="ECO:0007669"/>
    <property type="project" value="InterPro"/>
</dbReference>
<dbReference type="GO" id="GO:0051537">
    <property type="term" value="F:2 iron, 2 sulfur cluster binding"/>
    <property type="evidence" value="ECO:0007669"/>
    <property type="project" value="TreeGrafter"/>
</dbReference>
<evidence type="ECO:0000256" key="8">
    <source>
        <dbReference type="ARBA" id="ARBA00022946"/>
    </source>
</evidence>
<dbReference type="NCBIfam" id="TIGR03422">
    <property type="entry name" value="mito_frataxin"/>
    <property type="match status" value="1"/>
</dbReference>
<dbReference type="CDD" id="cd00503">
    <property type="entry name" value="Frataxin"/>
    <property type="match status" value="1"/>
</dbReference>
<keyword evidence="18" id="KW-1185">Reference proteome</keyword>
<evidence type="ECO:0000256" key="9">
    <source>
        <dbReference type="ARBA" id="ARBA00023002"/>
    </source>
</evidence>
<dbReference type="NCBIfam" id="TIGR03421">
    <property type="entry name" value="FeS_CyaY"/>
    <property type="match status" value="1"/>
</dbReference>
<dbReference type="GO" id="GO:0034986">
    <property type="term" value="F:iron chaperone activity"/>
    <property type="evidence" value="ECO:0007669"/>
    <property type="project" value="TreeGrafter"/>
</dbReference>
<dbReference type="GO" id="GO:0005739">
    <property type="term" value="C:mitochondrion"/>
    <property type="evidence" value="ECO:0007669"/>
    <property type="project" value="UniProtKB-SubCell"/>
</dbReference>
<dbReference type="Gene3D" id="3.30.920.10">
    <property type="entry name" value="Frataxin/CyaY"/>
    <property type="match status" value="1"/>
</dbReference>
<evidence type="ECO:0000256" key="15">
    <source>
        <dbReference type="ARBA" id="ARBA00046911"/>
    </source>
</evidence>
<keyword evidence="13" id="KW-0350">Heme biosynthesis</keyword>
<dbReference type="SUPFAM" id="SSF55387">
    <property type="entry name" value="Frataxin/Nqo15-like"/>
    <property type="match status" value="1"/>
</dbReference>
<comment type="subcellular location">
    <subcellularLocation>
        <location evidence="1">Mitochondrion</location>
    </subcellularLocation>
</comment>
<keyword evidence="9" id="KW-0560">Oxidoreductase</keyword>
<dbReference type="EMBL" id="BEZZ01000184">
    <property type="protein sequence ID" value="GCC27936.1"/>
    <property type="molecule type" value="Genomic_DNA"/>
</dbReference>
<dbReference type="OMA" id="HKECESR"/>
<dbReference type="GO" id="GO:0008199">
    <property type="term" value="F:ferric iron binding"/>
    <property type="evidence" value="ECO:0007669"/>
    <property type="project" value="InterPro"/>
</dbReference>
<dbReference type="PRINTS" id="PR00904">
    <property type="entry name" value="FRATAXIN"/>
</dbReference>
<dbReference type="STRING" id="137246.A0A401SBZ9"/>
<keyword evidence="8" id="KW-0809">Transit peptide</keyword>
<dbReference type="OrthoDB" id="1897642at2759"/>
<dbReference type="FunFam" id="3.30.920.10:FF:000002">
    <property type="entry name" value="Frataxin, mitochondrial"/>
    <property type="match status" value="1"/>
</dbReference>
<dbReference type="PANTHER" id="PTHR16821">
    <property type="entry name" value="FRATAXIN"/>
    <property type="match status" value="1"/>
</dbReference>
<protein>
    <recommendedName>
        <fullName evidence="4">Frataxin, mitochondrial</fullName>
        <ecNumber evidence="3">1.16.3.1</ecNumber>
    </recommendedName>
</protein>
<evidence type="ECO:0000313" key="17">
    <source>
        <dbReference type="EMBL" id="GCC27936.1"/>
    </source>
</evidence>
<evidence type="ECO:0000256" key="5">
    <source>
        <dbReference type="ARBA" id="ARBA00022434"/>
    </source>
</evidence>
<dbReference type="InterPro" id="IPR017789">
    <property type="entry name" value="Frataxin"/>
</dbReference>
<dbReference type="EC" id="1.16.3.1" evidence="3"/>
<dbReference type="InterPro" id="IPR002908">
    <property type="entry name" value="Frataxin/CyaY"/>
</dbReference>
<evidence type="ECO:0000256" key="13">
    <source>
        <dbReference type="ARBA" id="ARBA00023133"/>
    </source>
</evidence>
<name>A0A401SBZ9_CHIPU</name>
<comment type="caution">
    <text evidence="17">The sequence shown here is derived from an EMBL/GenBank/DDBJ whole genome shotgun (WGS) entry which is preliminary data.</text>
</comment>
<dbReference type="PROSITE" id="PS50810">
    <property type="entry name" value="FRATAXIN_2"/>
    <property type="match status" value="1"/>
</dbReference>
<comment type="catalytic activity">
    <reaction evidence="16">
        <text>4 Fe(2+) + O2 + 4 H(+) = 4 Fe(3+) + 2 H2O</text>
        <dbReference type="Rhea" id="RHEA:11148"/>
        <dbReference type="ChEBI" id="CHEBI:15377"/>
        <dbReference type="ChEBI" id="CHEBI:15378"/>
        <dbReference type="ChEBI" id="CHEBI:15379"/>
        <dbReference type="ChEBI" id="CHEBI:29033"/>
        <dbReference type="ChEBI" id="CHEBI:29034"/>
        <dbReference type="EC" id="1.16.3.1"/>
    </reaction>
</comment>
<comment type="similarity">
    <text evidence="2">Belongs to the frataxin family.</text>
</comment>
<dbReference type="AlphaFoldDB" id="A0A401SBZ9"/>
<evidence type="ECO:0000313" key="18">
    <source>
        <dbReference type="Proteomes" id="UP000287033"/>
    </source>
</evidence>
<keyword evidence="10" id="KW-0408">Iron</keyword>
<evidence type="ECO:0000256" key="14">
    <source>
        <dbReference type="ARBA" id="ARBA00045532"/>
    </source>
</evidence>
<dbReference type="GO" id="GO:0006879">
    <property type="term" value="P:intracellular iron ion homeostasis"/>
    <property type="evidence" value="ECO:0007669"/>
    <property type="project" value="UniProtKB-KW"/>
</dbReference>
<keyword evidence="7" id="KW-0410">Iron transport</keyword>
<evidence type="ECO:0000256" key="10">
    <source>
        <dbReference type="ARBA" id="ARBA00023004"/>
    </source>
</evidence>